<dbReference type="Pfam" id="PF02586">
    <property type="entry name" value="SRAP"/>
    <property type="match status" value="1"/>
</dbReference>
<reference evidence="9" key="1">
    <citation type="journal article" date="2022" name="Int. J. Syst. Evol. Microbiol.">
        <title>Pseudomonas aegrilactucae sp. nov. and Pseudomonas morbosilactucae sp. nov., pathogens causing bacterial rot of lettuce in Japan.</title>
        <authorList>
            <person name="Sawada H."/>
            <person name="Fujikawa T."/>
            <person name="Satou M."/>
        </authorList>
    </citation>
    <scope>NUCLEOTIDE SEQUENCE</scope>
    <source>
        <strain evidence="9">0166_1</strain>
    </source>
</reference>
<keyword evidence="6" id="KW-0238">DNA-binding</keyword>
<keyword evidence="7" id="KW-0456">Lyase</keyword>
<dbReference type="AlphaFoldDB" id="A0A9E6Y1F2"/>
<sequence>MCGRYTNTLKREDLARIFPEAAHLADATGCERFNIAPTQDVLAVVERKGERRMGPLRWGLVPFWAKDVKIGAKMVNARAETLDSKPAFRDLVAQARSRCLVVADGYYEWLRPEDPKAPKVPVHMALAGRRPFAFAGLWTWWRPPEGGERLATCTIVTTRANAEVAHVHDRMPVMLCDDDSRDAWLDPANDAAALAPLLEPLAAGLLTVTPANPCVNSHVNDGPECLEAPDAPLTLL</sequence>
<dbReference type="GO" id="GO:0008233">
    <property type="term" value="F:peptidase activity"/>
    <property type="evidence" value="ECO:0007669"/>
    <property type="project" value="UniProtKB-KW"/>
</dbReference>
<comment type="similarity">
    <text evidence="1 8">Belongs to the SOS response-associated peptidase family.</text>
</comment>
<evidence type="ECO:0000256" key="4">
    <source>
        <dbReference type="ARBA" id="ARBA00022801"/>
    </source>
</evidence>
<dbReference type="RefSeq" id="WP_259312215.1">
    <property type="nucleotide sequence ID" value="NZ_CP087164.1"/>
</dbReference>
<dbReference type="GO" id="GO:0003697">
    <property type="term" value="F:single-stranded DNA binding"/>
    <property type="evidence" value="ECO:0007669"/>
    <property type="project" value="InterPro"/>
</dbReference>
<dbReference type="PANTHER" id="PTHR13604">
    <property type="entry name" value="DC12-RELATED"/>
    <property type="match status" value="1"/>
</dbReference>
<evidence type="ECO:0000256" key="3">
    <source>
        <dbReference type="ARBA" id="ARBA00022763"/>
    </source>
</evidence>
<keyword evidence="2 8" id="KW-0645">Protease</keyword>
<dbReference type="GO" id="GO:0006508">
    <property type="term" value="P:proteolysis"/>
    <property type="evidence" value="ECO:0007669"/>
    <property type="project" value="UniProtKB-KW"/>
</dbReference>
<evidence type="ECO:0000313" key="9">
    <source>
        <dbReference type="EMBL" id="UGS38186.1"/>
    </source>
</evidence>
<keyword evidence="3" id="KW-0227">DNA damage</keyword>
<evidence type="ECO:0000313" key="10">
    <source>
        <dbReference type="Proteomes" id="UP001162834"/>
    </source>
</evidence>
<evidence type="ECO:0000256" key="6">
    <source>
        <dbReference type="ARBA" id="ARBA00023125"/>
    </source>
</evidence>
<dbReference type="KEGG" id="sbae:DSM104329_04609"/>
<evidence type="ECO:0000256" key="5">
    <source>
        <dbReference type="ARBA" id="ARBA00023124"/>
    </source>
</evidence>
<protein>
    <recommendedName>
        <fullName evidence="8">Abasic site processing protein</fullName>
        <ecNumber evidence="8">3.4.-.-</ecNumber>
    </recommendedName>
</protein>
<dbReference type="InterPro" id="IPR003738">
    <property type="entry name" value="SRAP"/>
</dbReference>
<proteinExistence type="inferred from homology"/>
<evidence type="ECO:0000256" key="1">
    <source>
        <dbReference type="ARBA" id="ARBA00008136"/>
    </source>
</evidence>
<dbReference type="Gene3D" id="3.90.1680.10">
    <property type="entry name" value="SOS response associated peptidase-like"/>
    <property type="match status" value="1"/>
</dbReference>
<evidence type="ECO:0000256" key="7">
    <source>
        <dbReference type="ARBA" id="ARBA00023239"/>
    </source>
</evidence>
<dbReference type="EC" id="3.4.-.-" evidence="8"/>
<dbReference type="Proteomes" id="UP001162834">
    <property type="component" value="Chromosome"/>
</dbReference>
<gene>
    <name evidence="9" type="primary">yedK</name>
    <name evidence="9" type="ORF">DSM104329_04609</name>
</gene>
<keyword evidence="10" id="KW-1185">Reference proteome</keyword>
<evidence type="ECO:0000256" key="8">
    <source>
        <dbReference type="RuleBase" id="RU364100"/>
    </source>
</evidence>
<dbReference type="GO" id="GO:0016829">
    <property type="term" value="F:lyase activity"/>
    <property type="evidence" value="ECO:0007669"/>
    <property type="project" value="UniProtKB-KW"/>
</dbReference>
<evidence type="ECO:0000256" key="2">
    <source>
        <dbReference type="ARBA" id="ARBA00022670"/>
    </source>
</evidence>
<keyword evidence="5" id="KW-0190">Covalent protein-DNA linkage</keyword>
<organism evidence="9 10">
    <name type="scientific">Capillimicrobium parvum</name>
    <dbReference type="NCBI Taxonomy" id="2884022"/>
    <lineage>
        <taxon>Bacteria</taxon>
        <taxon>Bacillati</taxon>
        <taxon>Actinomycetota</taxon>
        <taxon>Thermoleophilia</taxon>
        <taxon>Solirubrobacterales</taxon>
        <taxon>Capillimicrobiaceae</taxon>
        <taxon>Capillimicrobium</taxon>
    </lineage>
</organism>
<dbReference type="EMBL" id="CP087164">
    <property type="protein sequence ID" value="UGS38186.1"/>
    <property type="molecule type" value="Genomic_DNA"/>
</dbReference>
<dbReference type="InterPro" id="IPR036590">
    <property type="entry name" value="SRAP-like"/>
</dbReference>
<dbReference type="GO" id="GO:0106300">
    <property type="term" value="P:protein-DNA covalent cross-linking repair"/>
    <property type="evidence" value="ECO:0007669"/>
    <property type="project" value="InterPro"/>
</dbReference>
<keyword evidence="4 8" id="KW-0378">Hydrolase</keyword>
<dbReference type="PANTHER" id="PTHR13604:SF0">
    <property type="entry name" value="ABASIC SITE PROCESSING PROTEIN HMCES"/>
    <property type="match status" value="1"/>
</dbReference>
<accession>A0A9E6Y1F2</accession>
<dbReference type="SUPFAM" id="SSF143081">
    <property type="entry name" value="BB1717-like"/>
    <property type="match status" value="1"/>
</dbReference>
<name>A0A9E6Y1F2_9ACTN</name>